<dbReference type="GO" id="GO:0036220">
    <property type="term" value="F:ITP diphosphatase activity"/>
    <property type="evidence" value="ECO:0007669"/>
    <property type="project" value="UniProtKB-EC"/>
</dbReference>
<evidence type="ECO:0000256" key="7">
    <source>
        <dbReference type="HAMAP-Rule" id="MF_01405"/>
    </source>
</evidence>
<keyword evidence="2 7" id="KW-0479">Metal-binding</keyword>
<evidence type="ECO:0000256" key="2">
    <source>
        <dbReference type="ARBA" id="ARBA00022723"/>
    </source>
</evidence>
<feature type="binding site" evidence="7">
    <location>
        <position position="68"/>
    </location>
    <ligand>
        <name>Mg(2+)</name>
        <dbReference type="ChEBI" id="CHEBI:18420"/>
    </ligand>
</feature>
<feature type="binding site" evidence="7">
    <location>
        <begin position="181"/>
        <end position="182"/>
    </location>
    <ligand>
        <name>substrate</name>
    </ligand>
</feature>
<evidence type="ECO:0000313" key="9">
    <source>
        <dbReference type="EMBL" id="MEK8090722.1"/>
    </source>
</evidence>
<organism evidence="9 10">
    <name type="scientific">Thermithiobacillus plumbiphilus</name>
    <dbReference type="NCBI Taxonomy" id="1729899"/>
    <lineage>
        <taxon>Bacteria</taxon>
        <taxon>Pseudomonadati</taxon>
        <taxon>Pseudomonadota</taxon>
        <taxon>Acidithiobacillia</taxon>
        <taxon>Acidithiobacillales</taxon>
        <taxon>Thermithiobacillaceae</taxon>
        <taxon>Thermithiobacillus</taxon>
    </lineage>
</organism>
<keyword evidence="10" id="KW-1185">Reference proteome</keyword>
<dbReference type="Gene3D" id="3.90.950.10">
    <property type="match status" value="1"/>
</dbReference>
<keyword evidence="5 7" id="KW-0460">Magnesium</keyword>
<dbReference type="EMBL" id="JBBPCO010000015">
    <property type="protein sequence ID" value="MEK8090722.1"/>
    <property type="molecule type" value="Genomic_DNA"/>
</dbReference>
<sequence>MELVLATGNAGKVAELAPLLAPLGIRLRPQSDFGVSEAVESGLSFAENALIKARHASRRAGLPALADDSGLCVDALDGAPGIYSARYAGPRAGASANNEKLLQALMGIPAGKRGAHFHATLAFVRHANDQEPLLAEGRWFGTILDSPQGEGGFGYDPLFFVPEYGCSAAQLVPGIKNRVSHRGQAVARFLSLFQERLRTGELKPGI</sequence>
<dbReference type="InterPro" id="IPR020922">
    <property type="entry name" value="dITP/XTP_pyrophosphatase"/>
</dbReference>
<comment type="function">
    <text evidence="7">Pyrophosphatase that catalyzes the hydrolysis of nucleoside triphosphates to their monophosphate derivatives, with a high preference for the non-canonical purine nucleotides XTP (xanthosine triphosphate), dITP (deoxyinosine triphosphate) and ITP. Seems to function as a house-cleaning enzyme that removes non-canonical purine nucleotides from the nucleotide pool, thus preventing their incorporation into DNA/RNA and avoiding chromosomal lesions.</text>
</comment>
<evidence type="ECO:0000256" key="1">
    <source>
        <dbReference type="ARBA" id="ARBA00008023"/>
    </source>
</evidence>
<name>A0ABU9DB50_9PROT</name>
<feature type="binding site" evidence="7">
    <location>
        <begin position="7"/>
        <end position="12"/>
    </location>
    <ligand>
        <name>substrate</name>
    </ligand>
</feature>
<comment type="similarity">
    <text evidence="1 7 8">Belongs to the HAM1 NTPase family.</text>
</comment>
<proteinExistence type="inferred from homology"/>
<comment type="cofactor">
    <cofactor evidence="7">
        <name>Mg(2+)</name>
        <dbReference type="ChEBI" id="CHEBI:18420"/>
    </cofactor>
    <text evidence="7">Binds 1 Mg(2+) ion per subunit.</text>
</comment>
<comment type="subunit">
    <text evidence="7">Homodimer.</text>
</comment>
<dbReference type="Proteomes" id="UP001446205">
    <property type="component" value="Unassembled WGS sequence"/>
</dbReference>
<feature type="active site" description="Proton acceptor" evidence="7">
    <location>
        <position position="68"/>
    </location>
</feature>
<accession>A0ABU9DB50</accession>
<comment type="catalytic activity">
    <reaction evidence="7">
        <text>ITP + H2O = IMP + diphosphate + H(+)</text>
        <dbReference type="Rhea" id="RHEA:29399"/>
        <dbReference type="ChEBI" id="CHEBI:15377"/>
        <dbReference type="ChEBI" id="CHEBI:15378"/>
        <dbReference type="ChEBI" id="CHEBI:33019"/>
        <dbReference type="ChEBI" id="CHEBI:58053"/>
        <dbReference type="ChEBI" id="CHEBI:61402"/>
        <dbReference type="EC" id="3.6.1.66"/>
    </reaction>
</comment>
<keyword evidence="6 7" id="KW-0546">Nucleotide metabolism</keyword>
<keyword evidence="3 7" id="KW-0547">Nucleotide-binding</keyword>
<comment type="catalytic activity">
    <reaction evidence="7">
        <text>dITP + H2O = dIMP + diphosphate + H(+)</text>
        <dbReference type="Rhea" id="RHEA:28342"/>
        <dbReference type="ChEBI" id="CHEBI:15377"/>
        <dbReference type="ChEBI" id="CHEBI:15378"/>
        <dbReference type="ChEBI" id="CHEBI:33019"/>
        <dbReference type="ChEBI" id="CHEBI:61194"/>
        <dbReference type="ChEBI" id="CHEBI:61382"/>
        <dbReference type="EC" id="3.6.1.66"/>
    </reaction>
</comment>
<dbReference type="NCBIfam" id="TIGR00042">
    <property type="entry name" value="RdgB/HAM1 family non-canonical purine NTP pyrophosphatase"/>
    <property type="match status" value="1"/>
</dbReference>
<evidence type="ECO:0000256" key="5">
    <source>
        <dbReference type="ARBA" id="ARBA00022842"/>
    </source>
</evidence>
<dbReference type="EC" id="3.6.1.66" evidence="7"/>
<dbReference type="PANTHER" id="PTHR11067">
    <property type="entry name" value="INOSINE TRIPHOSPHATE PYROPHOSPHATASE/HAM1 PROTEIN"/>
    <property type="match status" value="1"/>
</dbReference>
<dbReference type="InterPro" id="IPR002637">
    <property type="entry name" value="RdgB/HAM1"/>
</dbReference>
<dbReference type="HAMAP" id="MF_01405">
    <property type="entry name" value="Non_canon_purine_NTPase"/>
    <property type="match status" value="1"/>
</dbReference>
<dbReference type="SUPFAM" id="SSF52972">
    <property type="entry name" value="ITPase-like"/>
    <property type="match status" value="1"/>
</dbReference>
<feature type="binding site" evidence="7">
    <location>
        <position position="69"/>
    </location>
    <ligand>
        <name>substrate</name>
    </ligand>
</feature>
<dbReference type="PANTHER" id="PTHR11067:SF9">
    <property type="entry name" value="INOSINE TRIPHOSPHATE PYROPHOSPHATASE"/>
    <property type="match status" value="1"/>
</dbReference>
<evidence type="ECO:0000256" key="8">
    <source>
        <dbReference type="RuleBase" id="RU003781"/>
    </source>
</evidence>
<dbReference type="InterPro" id="IPR029001">
    <property type="entry name" value="ITPase-like_fam"/>
</dbReference>
<evidence type="ECO:0000313" key="10">
    <source>
        <dbReference type="Proteomes" id="UP001446205"/>
    </source>
</evidence>
<dbReference type="RefSeq" id="WP_341371778.1">
    <property type="nucleotide sequence ID" value="NZ_JBBPCO010000015.1"/>
</dbReference>
<evidence type="ECO:0000256" key="6">
    <source>
        <dbReference type="ARBA" id="ARBA00023080"/>
    </source>
</evidence>
<comment type="caution">
    <text evidence="7">Lacks conserved residue(s) required for the propagation of feature annotation.</text>
</comment>
<comment type="catalytic activity">
    <reaction evidence="7">
        <text>XTP + H2O = XMP + diphosphate + H(+)</text>
        <dbReference type="Rhea" id="RHEA:28610"/>
        <dbReference type="ChEBI" id="CHEBI:15377"/>
        <dbReference type="ChEBI" id="CHEBI:15378"/>
        <dbReference type="ChEBI" id="CHEBI:33019"/>
        <dbReference type="ChEBI" id="CHEBI:57464"/>
        <dbReference type="ChEBI" id="CHEBI:61314"/>
        <dbReference type="EC" id="3.6.1.66"/>
    </reaction>
</comment>
<feature type="binding site" evidence="7">
    <location>
        <begin position="153"/>
        <end position="156"/>
    </location>
    <ligand>
        <name>substrate</name>
    </ligand>
</feature>
<evidence type="ECO:0000256" key="4">
    <source>
        <dbReference type="ARBA" id="ARBA00022801"/>
    </source>
</evidence>
<dbReference type="CDD" id="cd00515">
    <property type="entry name" value="HAM1"/>
    <property type="match status" value="1"/>
</dbReference>
<comment type="caution">
    <text evidence="9">The sequence shown here is derived from an EMBL/GenBank/DDBJ whole genome shotgun (WGS) entry which is preliminary data.</text>
</comment>
<dbReference type="Pfam" id="PF01725">
    <property type="entry name" value="Ham1p_like"/>
    <property type="match status" value="1"/>
</dbReference>
<feature type="binding site" evidence="7">
    <location>
        <position position="176"/>
    </location>
    <ligand>
        <name>substrate</name>
    </ligand>
</feature>
<protein>
    <recommendedName>
        <fullName evidence="7">dITP/XTP pyrophosphatase</fullName>
        <ecNumber evidence="7">3.6.1.66</ecNumber>
    </recommendedName>
    <alternativeName>
        <fullName evidence="7">Non-canonical purine NTP pyrophosphatase</fullName>
    </alternativeName>
    <alternativeName>
        <fullName evidence="7">Non-standard purine NTP pyrophosphatase</fullName>
    </alternativeName>
    <alternativeName>
        <fullName evidence="7">Nucleoside-triphosphate diphosphatase</fullName>
    </alternativeName>
    <alternativeName>
        <fullName evidence="7">Nucleoside-triphosphate pyrophosphatase</fullName>
        <shortName evidence="7">NTPase</shortName>
    </alternativeName>
</protein>
<evidence type="ECO:0000256" key="3">
    <source>
        <dbReference type="ARBA" id="ARBA00022741"/>
    </source>
</evidence>
<keyword evidence="4 7" id="KW-0378">Hydrolase</keyword>
<gene>
    <name evidence="9" type="primary">rdgB</name>
    <name evidence="9" type="ORF">WOB96_13270</name>
</gene>
<reference evidence="9 10" key="1">
    <citation type="submission" date="2024-04" db="EMBL/GenBank/DDBJ databases">
        <authorList>
            <person name="Abashina T."/>
            <person name="Shaikin A."/>
        </authorList>
    </citation>
    <scope>NUCLEOTIDE SEQUENCE [LARGE SCALE GENOMIC DNA]</scope>
    <source>
        <strain evidence="9 10">AAFK</strain>
    </source>
</reference>